<feature type="compositionally biased region" description="Pro residues" evidence="1">
    <location>
        <begin position="182"/>
        <end position="191"/>
    </location>
</feature>
<feature type="compositionally biased region" description="Pro residues" evidence="1">
    <location>
        <begin position="596"/>
        <end position="615"/>
    </location>
</feature>
<evidence type="ECO:0000313" key="2">
    <source>
        <dbReference type="EMBL" id="KZT10524.1"/>
    </source>
</evidence>
<protein>
    <submittedName>
        <fullName evidence="2">Uncharacterized protein</fullName>
    </submittedName>
</protein>
<feature type="compositionally biased region" description="Low complexity" evidence="1">
    <location>
        <begin position="221"/>
        <end position="243"/>
    </location>
</feature>
<dbReference type="RefSeq" id="XP_040768264.1">
    <property type="nucleotide sequence ID" value="XM_040906855.1"/>
</dbReference>
<sequence>MDSPFSTRSFDSSIRDQLSAKLELLSQLCLQEIDDDLAEDNAHFHAKSAYEDDHQWITAEYRWAMDATGDSAVSLDKMFDDGFAEEDMDACMPHLYDPTLFSDPRCAPLPPTRNKPDVQQRAYSEKVTRALRVRSFACCGCAIDSHPATVANDVRKKGDITIVSDPLPDIPRPSLVRTGVPDAPPPSPLLPRAPLSVPLSSSPPSSPLRSGFSCSPPPSPTMSTTLSTTPPSSPLLSCSVPHSPKAHTFPRSPQPSNSDATTTRNTLPRPSATQRHATYPSISSTLELLEGRQTPVQKRSGVLVTDTAEVIEADSVAMASTRHRSANASIGRSSGEAIKPVLSGGSQNLRKRPRPILPALTTSTSSPQLRTLALGSSCSSSSGSSHSSATVMASPMVYAPMTSGAQRQFPLATSQDDASGELPSRWSLDSIASRPAPASFTPTGSSFAPATPPQTPIIGRKRDRLLSFITRGRSGSVAKPSGMASNGIAARDGSEVGRLSVTKEPRSTATSPRPSFSNPLPPLPMAISPSFSTSSSSSTSSAASSATSLPTPADPMNRCPSPPEIDPFSPTSPSFVPSEQSVPPLPHKDSLYDHPTLPPSPPPEPTLPLPSPSTPSPSFLSPPRQQSFFSLALKRRARRRGKKLVITGLPQGDAGDAQSSPDAERRTHEWRMRYDAVVRWCESFGELRKIERKDDGSIHVYWREWEVADRVCRVQAQVIIKDVGRVSLAWHYTN</sequence>
<keyword evidence="3" id="KW-1185">Reference proteome</keyword>
<organism evidence="2 3">
    <name type="scientific">Laetiporus sulphureus 93-53</name>
    <dbReference type="NCBI Taxonomy" id="1314785"/>
    <lineage>
        <taxon>Eukaryota</taxon>
        <taxon>Fungi</taxon>
        <taxon>Dikarya</taxon>
        <taxon>Basidiomycota</taxon>
        <taxon>Agaricomycotina</taxon>
        <taxon>Agaricomycetes</taxon>
        <taxon>Polyporales</taxon>
        <taxon>Laetiporus</taxon>
    </lineage>
</organism>
<evidence type="ECO:0000256" key="1">
    <source>
        <dbReference type="SAM" id="MobiDB-lite"/>
    </source>
</evidence>
<feature type="compositionally biased region" description="Polar residues" evidence="1">
    <location>
        <begin position="507"/>
        <end position="518"/>
    </location>
</feature>
<dbReference type="STRING" id="1314785.A0A165GLP8"/>
<feature type="compositionally biased region" description="Low complexity" evidence="1">
    <location>
        <begin position="192"/>
        <end position="214"/>
    </location>
</feature>
<dbReference type="InParanoid" id="A0A165GLP8"/>
<dbReference type="Proteomes" id="UP000076871">
    <property type="component" value="Unassembled WGS sequence"/>
</dbReference>
<gene>
    <name evidence="2" type="ORF">LAESUDRAFT_711678</name>
</gene>
<feature type="compositionally biased region" description="Polar residues" evidence="1">
    <location>
        <begin position="254"/>
        <end position="280"/>
    </location>
</feature>
<accession>A0A165GLP8</accession>
<feature type="region of interest" description="Disordered" evidence="1">
    <location>
        <begin position="164"/>
        <end position="280"/>
    </location>
</feature>
<proteinExistence type="predicted"/>
<feature type="compositionally biased region" description="Low complexity" evidence="1">
    <location>
        <begin position="528"/>
        <end position="555"/>
    </location>
</feature>
<dbReference type="GeneID" id="63823884"/>
<dbReference type="AlphaFoldDB" id="A0A165GLP8"/>
<dbReference type="EMBL" id="KV427609">
    <property type="protein sequence ID" value="KZT10524.1"/>
    <property type="molecule type" value="Genomic_DNA"/>
</dbReference>
<evidence type="ECO:0000313" key="3">
    <source>
        <dbReference type="Proteomes" id="UP000076871"/>
    </source>
</evidence>
<name>A0A165GLP8_9APHY</name>
<feature type="region of interest" description="Disordered" evidence="1">
    <location>
        <begin position="435"/>
        <end position="622"/>
    </location>
</feature>
<feature type="compositionally biased region" description="Low complexity" evidence="1">
    <location>
        <begin position="567"/>
        <end position="578"/>
    </location>
</feature>
<dbReference type="OrthoDB" id="2803400at2759"/>
<reference evidence="2 3" key="1">
    <citation type="journal article" date="2016" name="Mol. Biol. Evol.">
        <title>Comparative Genomics of Early-Diverging Mushroom-Forming Fungi Provides Insights into the Origins of Lignocellulose Decay Capabilities.</title>
        <authorList>
            <person name="Nagy L.G."/>
            <person name="Riley R."/>
            <person name="Tritt A."/>
            <person name="Adam C."/>
            <person name="Daum C."/>
            <person name="Floudas D."/>
            <person name="Sun H."/>
            <person name="Yadav J.S."/>
            <person name="Pangilinan J."/>
            <person name="Larsson K.H."/>
            <person name="Matsuura K."/>
            <person name="Barry K."/>
            <person name="Labutti K."/>
            <person name="Kuo R."/>
            <person name="Ohm R.A."/>
            <person name="Bhattacharya S.S."/>
            <person name="Shirouzu T."/>
            <person name="Yoshinaga Y."/>
            <person name="Martin F.M."/>
            <person name="Grigoriev I.V."/>
            <person name="Hibbett D.S."/>
        </authorList>
    </citation>
    <scope>NUCLEOTIDE SEQUENCE [LARGE SCALE GENOMIC DNA]</scope>
    <source>
        <strain evidence="2 3">93-53</strain>
    </source>
</reference>